<dbReference type="PROSITE" id="PS00022">
    <property type="entry name" value="EGF_1"/>
    <property type="match status" value="1"/>
</dbReference>
<dbReference type="WBParaSite" id="SVE_0728010.1">
    <property type="protein sequence ID" value="SVE_0728010.1"/>
    <property type="gene ID" value="SVE_0728010"/>
</dbReference>
<dbReference type="AlphaFoldDB" id="A0A0K0FEJ6"/>
<name>A0A0K0FEJ6_STRVS</name>
<dbReference type="Gene3D" id="3.40.390.10">
    <property type="entry name" value="Collagenase (Catalytic Domain)"/>
    <property type="match status" value="1"/>
</dbReference>
<dbReference type="InterPro" id="IPR001506">
    <property type="entry name" value="Peptidase_M12A"/>
</dbReference>
<reference evidence="3" key="2">
    <citation type="submission" date="2015-08" db="UniProtKB">
        <authorList>
            <consortium name="WormBaseParasite"/>
        </authorList>
    </citation>
    <scope>IDENTIFICATION</scope>
</reference>
<dbReference type="InterPro" id="IPR024079">
    <property type="entry name" value="MetalloPept_cat_dom_sf"/>
</dbReference>
<dbReference type="Proteomes" id="UP000035680">
    <property type="component" value="Unassembled WGS sequence"/>
</dbReference>
<dbReference type="Pfam" id="PF01400">
    <property type="entry name" value="Astacin"/>
    <property type="match status" value="1"/>
</dbReference>
<evidence type="ECO:0000313" key="2">
    <source>
        <dbReference type="Proteomes" id="UP000035680"/>
    </source>
</evidence>
<proteinExistence type="predicted"/>
<reference evidence="2" key="1">
    <citation type="submission" date="2014-07" db="EMBL/GenBank/DDBJ databases">
        <authorList>
            <person name="Martin A.A"/>
            <person name="De Silva N."/>
        </authorList>
    </citation>
    <scope>NUCLEOTIDE SEQUENCE</scope>
</reference>
<dbReference type="GO" id="GO:0006508">
    <property type="term" value="P:proteolysis"/>
    <property type="evidence" value="ECO:0007669"/>
    <property type="project" value="InterPro"/>
</dbReference>
<keyword evidence="2" id="KW-1185">Reference proteome</keyword>
<sequence>MIPEISRTDRYYFVKIDRENIKSSTKKYSEKTTYNYLYCPDIEFDFGSIMHVDPLFGRNNGKPTYTYNRYTFQAEEKFQKIYDQMAYFSRSVVKFANGVYCRNKCTNNCQNSGFPRKYYRCVCPLHFGGLKCNTPKISTDRCKTGKCNYHFMSDRDQNNITILFTDILLPNSRCTRSNSYIDISYRHDRGTTGVTICKSMKALMIPPLLDEIFLYIHAFKQDNFMSINYYNYRRSKYLINYWSIA</sequence>
<accession>A0A0K0FEJ6</accession>
<evidence type="ECO:0000313" key="3">
    <source>
        <dbReference type="WBParaSite" id="SVE_0728010.1"/>
    </source>
</evidence>
<protein>
    <submittedName>
        <fullName evidence="3">Astacin domain-containing protein</fullName>
    </submittedName>
</protein>
<evidence type="ECO:0000259" key="1">
    <source>
        <dbReference type="PROSITE" id="PS00022"/>
    </source>
</evidence>
<feature type="domain" description="EGF-like" evidence="1">
    <location>
        <begin position="121"/>
        <end position="132"/>
    </location>
</feature>
<dbReference type="InterPro" id="IPR000742">
    <property type="entry name" value="EGF"/>
</dbReference>
<dbReference type="GO" id="GO:0004222">
    <property type="term" value="F:metalloendopeptidase activity"/>
    <property type="evidence" value="ECO:0007669"/>
    <property type="project" value="InterPro"/>
</dbReference>
<organism evidence="2 3">
    <name type="scientific">Strongyloides venezuelensis</name>
    <name type="common">Threadworm</name>
    <dbReference type="NCBI Taxonomy" id="75913"/>
    <lineage>
        <taxon>Eukaryota</taxon>
        <taxon>Metazoa</taxon>
        <taxon>Ecdysozoa</taxon>
        <taxon>Nematoda</taxon>
        <taxon>Chromadorea</taxon>
        <taxon>Rhabditida</taxon>
        <taxon>Tylenchina</taxon>
        <taxon>Panagrolaimomorpha</taxon>
        <taxon>Strongyloidoidea</taxon>
        <taxon>Strongyloididae</taxon>
        <taxon>Strongyloides</taxon>
    </lineage>
</organism>